<dbReference type="STRING" id="446470.Snas_2491"/>
<dbReference type="eggNOG" id="COG3402">
    <property type="taxonomic scope" value="Bacteria"/>
</dbReference>
<feature type="transmembrane region" description="Helical" evidence="1">
    <location>
        <begin position="55"/>
        <end position="73"/>
    </location>
</feature>
<evidence type="ECO:0000256" key="1">
    <source>
        <dbReference type="SAM" id="Phobius"/>
    </source>
</evidence>
<evidence type="ECO:0000313" key="3">
    <source>
        <dbReference type="EMBL" id="ADD42174.1"/>
    </source>
</evidence>
<dbReference type="PANTHER" id="PTHR34473:SF3">
    <property type="entry name" value="TRANSMEMBRANE PROTEIN-RELATED"/>
    <property type="match status" value="1"/>
</dbReference>
<dbReference type="KEGG" id="sna:Snas_2491"/>
<dbReference type="OrthoDB" id="7364633at2"/>
<feature type="domain" description="YdbS-like PH" evidence="2">
    <location>
        <begin position="78"/>
        <end position="155"/>
    </location>
</feature>
<feature type="transmembrane region" description="Helical" evidence="1">
    <location>
        <begin position="29"/>
        <end position="49"/>
    </location>
</feature>
<evidence type="ECO:0000259" key="2">
    <source>
        <dbReference type="Pfam" id="PF03703"/>
    </source>
</evidence>
<sequence length="167" mass="18271">MPESASVWSSWPGEVTWHPVAPQYLKVRLVSLALFGVVALAAVLIAPWLWWGRTWALLLGGVVLAGLLVRAVLLRRAVRAWGYAERDDDLLIRHGVLIKRLSIVPYGRMQFIDVSAGPVDRMFDLATVKLHTAAATTDSTVPGLAPDVATGLRDRLAQRATAEREGL</sequence>
<dbReference type="Proteomes" id="UP000000844">
    <property type="component" value="Chromosome"/>
</dbReference>
<dbReference type="EMBL" id="CP001778">
    <property type="protein sequence ID" value="ADD42174.1"/>
    <property type="molecule type" value="Genomic_DNA"/>
</dbReference>
<keyword evidence="1" id="KW-0472">Membrane</keyword>
<dbReference type="InterPro" id="IPR005182">
    <property type="entry name" value="YdbS-like_PH"/>
</dbReference>
<evidence type="ECO:0000313" key="4">
    <source>
        <dbReference type="Proteomes" id="UP000000844"/>
    </source>
</evidence>
<organism evidence="3 4">
    <name type="scientific">Stackebrandtia nassauensis (strain DSM 44728 / CIP 108903 / NRRL B-16338 / NBRC 102104 / LLR-40K-21)</name>
    <dbReference type="NCBI Taxonomy" id="446470"/>
    <lineage>
        <taxon>Bacteria</taxon>
        <taxon>Bacillati</taxon>
        <taxon>Actinomycetota</taxon>
        <taxon>Actinomycetes</taxon>
        <taxon>Glycomycetales</taxon>
        <taxon>Glycomycetaceae</taxon>
        <taxon>Stackebrandtia</taxon>
    </lineage>
</organism>
<keyword evidence="1" id="KW-0812">Transmembrane</keyword>
<keyword evidence="4" id="KW-1185">Reference proteome</keyword>
<accession>D3Q4Z4</accession>
<protein>
    <submittedName>
        <fullName evidence="3">Membrane-flanked domain protein</fullName>
    </submittedName>
</protein>
<dbReference type="PANTHER" id="PTHR34473">
    <property type="entry name" value="UPF0699 TRANSMEMBRANE PROTEIN YDBS"/>
    <property type="match status" value="1"/>
</dbReference>
<name>D3Q4Z4_STANL</name>
<dbReference type="RefSeq" id="WP_013017745.1">
    <property type="nucleotide sequence ID" value="NC_013947.1"/>
</dbReference>
<dbReference type="Pfam" id="PF03703">
    <property type="entry name" value="bPH_2"/>
    <property type="match status" value="1"/>
</dbReference>
<keyword evidence="1" id="KW-1133">Transmembrane helix</keyword>
<reference evidence="3 4" key="1">
    <citation type="journal article" date="2009" name="Stand. Genomic Sci.">
        <title>Complete genome sequence of Stackebrandtia nassauensis type strain (LLR-40K-21).</title>
        <authorList>
            <person name="Munk C."/>
            <person name="Lapidus A."/>
            <person name="Copeland A."/>
            <person name="Jando M."/>
            <person name="Mayilraj S."/>
            <person name="Glavina Del Rio T."/>
            <person name="Nolan M."/>
            <person name="Chen F."/>
            <person name="Lucas S."/>
            <person name="Tice H."/>
            <person name="Cheng J.F."/>
            <person name="Han C."/>
            <person name="Detter J.C."/>
            <person name="Bruce D."/>
            <person name="Goodwin L."/>
            <person name="Chain P."/>
            <person name="Pitluck S."/>
            <person name="Goker M."/>
            <person name="Ovchinikova G."/>
            <person name="Pati A."/>
            <person name="Ivanova N."/>
            <person name="Mavromatis K."/>
            <person name="Chen A."/>
            <person name="Palaniappan K."/>
            <person name="Land M."/>
            <person name="Hauser L."/>
            <person name="Chang Y.J."/>
            <person name="Jeffries C.D."/>
            <person name="Bristow J."/>
            <person name="Eisen J.A."/>
            <person name="Markowitz V."/>
            <person name="Hugenholtz P."/>
            <person name="Kyrpides N.C."/>
            <person name="Klenk H.P."/>
        </authorList>
    </citation>
    <scope>NUCLEOTIDE SEQUENCE [LARGE SCALE GENOMIC DNA]</scope>
    <source>
        <strain evidence="4">DSM 44728 / CIP 108903 / NRRL B-16338 / NBRC 102104 / LLR-40K-21</strain>
    </source>
</reference>
<dbReference type="AlphaFoldDB" id="D3Q4Z4"/>
<proteinExistence type="predicted"/>
<gene>
    <name evidence="3" type="ordered locus">Snas_2491</name>
</gene>
<dbReference type="HOGENOM" id="CLU_104197_0_0_11"/>